<dbReference type="Pfam" id="PF07907">
    <property type="entry name" value="YibE_F"/>
    <property type="match status" value="1"/>
</dbReference>
<feature type="transmembrane region" description="Helical" evidence="2">
    <location>
        <begin position="242"/>
        <end position="261"/>
    </location>
</feature>
<reference evidence="4 5" key="1">
    <citation type="journal article" date="2012" name="ISME J.">
        <title>Nitrification expanded: discovery, physiology and genomics of a nitrite-oxidizing bacterium from the phylum Chloroflexi.</title>
        <authorList>
            <person name="Sorokin D.Y."/>
            <person name="Lucker S."/>
            <person name="Vejmelkova D."/>
            <person name="Kostrikina N.A."/>
            <person name="Kleerebezem R."/>
            <person name="Rijpstra W.I."/>
            <person name="Damste J.S."/>
            <person name="Le Paslier D."/>
            <person name="Muyzer G."/>
            <person name="Wagner M."/>
            <person name="van Loosdrecht M.C."/>
            <person name="Daims H."/>
        </authorList>
    </citation>
    <scope>NUCLEOTIDE SEQUENCE [LARGE SCALE GENOMIC DNA]</scope>
    <source>
        <strain evidence="5">none</strain>
    </source>
</reference>
<feature type="chain" id="PRO_5003689482" evidence="3">
    <location>
        <begin position="24"/>
        <end position="418"/>
    </location>
</feature>
<dbReference type="EMBL" id="CAGS01000690">
    <property type="protein sequence ID" value="CCF86089.1"/>
    <property type="molecule type" value="Genomic_DNA"/>
</dbReference>
<feature type="transmembrane region" description="Helical" evidence="2">
    <location>
        <begin position="140"/>
        <end position="160"/>
    </location>
</feature>
<dbReference type="Proteomes" id="UP000004221">
    <property type="component" value="Unassembled WGS sequence"/>
</dbReference>
<protein>
    <submittedName>
        <fullName evidence="4">Putative membrane protein</fullName>
    </submittedName>
</protein>
<name>I4EN26_9BACT</name>
<feature type="transmembrane region" description="Helical" evidence="2">
    <location>
        <begin position="115"/>
        <end position="133"/>
    </location>
</feature>
<organism evidence="4 5">
    <name type="scientific">Nitrolancea hollandica Lb</name>
    <dbReference type="NCBI Taxonomy" id="1129897"/>
    <lineage>
        <taxon>Bacteria</taxon>
        <taxon>Pseudomonadati</taxon>
        <taxon>Thermomicrobiota</taxon>
        <taxon>Thermomicrobia</taxon>
        <taxon>Sphaerobacterales</taxon>
        <taxon>Sphaerobacterineae</taxon>
        <taxon>Sphaerobacteraceae</taxon>
        <taxon>Nitrolancea</taxon>
    </lineage>
</organism>
<evidence type="ECO:0000313" key="4">
    <source>
        <dbReference type="EMBL" id="CCF86089.1"/>
    </source>
</evidence>
<dbReference type="RefSeq" id="WP_008481688.1">
    <property type="nucleotide sequence ID" value="NZ_CAGS01000690.1"/>
</dbReference>
<sequence>MSWRLLAGLILLTISLMPTPARAQQQTQMVKGTVVQILERGETTVGPVTQPYQRLSVRLTTGDRVGELVTVDIGIIDLNTANQQFEPGDTVFLAHTPAAGPGQFEHFVLIDRARGTPLALLAALFAFFIVLTSRWKGVRSLIGMAFTFAVIVWFLIPRLLNGGSPVGTSIAAAFAIFTVTLFLVHGIGRMTVAAMAGTSLSLLITGGLASIFVDISHLTGLASEEAALLQASIGGRGLNPQGLLLGGIIIGALGVLDDVTVTQSSTVFELRKANPNLSVSRLFRSGLKVGRDHIATTVNTLVLAYVGASLPLMLLFTQSDQPFLQIVNREIVAEEIVRTLVGTLGLISAVPLTTSIASWLAVRTPPERIDDHGHSHGRHDPVAVSGHRRHDFPANLPGRVPDRDDPSGDPETGTSSLP</sequence>
<evidence type="ECO:0000256" key="1">
    <source>
        <dbReference type="SAM" id="MobiDB-lite"/>
    </source>
</evidence>
<gene>
    <name evidence="4" type="ORF">NITHO_720003</name>
</gene>
<keyword evidence="3" id="KW-0732">Signal</keyword>
<keyword evidence="5" id="KW-1185">Reference proteome</keyword>
<feature type="transmembrane region" description="Helical" evidence="2">
    <location>
        <begin position="336"/>
        <end position="362"/>
    </location>
</feature>
<accession>I4EN26</accession>
<feature type="signal peptide" evidence="3">
    <location>
        <begin position="1"/>
        <end position="23"/>
    </location>
</feature>
<proteinExistence type="predicted"/>
<keyword evidence="2" id="KW-0812">Transmembrane</keyword>
<feature type="region of interest" description="Disordered" evidence="1">
    <location>
        <begin position="368"/>
        <end position="418"/>
    </location>
</feature>
<dbReference type="InterPro" id="IPR012507">
    <property type="entry name" value="YibE_F"/>
</dbReference>
<dbReference type="AlphaFoldDB" id="I4EN26"/>
<keyword evidence="2" id="KW-0472">Membrane</keyword>
<evidence type="ECO:0000256" key="3">
    <source>
        <dbReference type="SAM" id="SignalP"/>
    </source>
</evidence>
<evidence type="ECO:0000313" key="5">
    <source>
        <dbReference type="Proteomes" id="UP000004221"/>
    </source>
</evidence>
<keyword evidence="2" id="KW-1133">Transmembrane helix</keyword>
<comment type="caution">
    <text evidence="4">The sequence shown here is derived from an EMBL/GenBank/DDBJ whole genome shotgun (WGS) entry which is preliminary data.</text>
</comment>
<dbReference type="PANTHER" id="PTHR41771">
    <property type="entry name" value="MEMBRANE PROTEIN-RELATED"/>
    <property type="match status" value="1"/>
</dbReference>
<feature type="transmembrane region" description="Helical" evidence="2">
    <location>
        <begin position="200"/>
        <end position="222"/>
    </location>
</feature>
<feature type="compositionally biased region" description="Basic and acidic residues" evidence="1">
    <location>
        <begin position="368"/>
        <end position="381"/>
    </location>
</feature>
<feature type="transmembrane region" description="Helical" evidence="2">
    <location>
        <begin position="166"/>
        <end position="188"/>
    </location>
</feature>
<evidence type="ECO:0000256" key="2">
    <source>
        <dbReference type="SAM" id="Phobius"/>
    </source>
</evidence>
<feature type="transmembrane region" description="Helical" evidence="2">
    <location>
        <begin position="294"/>
        <end position="316"/>
    </location>
</feature>
<dbReference type="PANTHER" id="PTHR41771:SF1">
    <property type="entry name" value="MEMBRANE PROTEIN"/>
    <property type="match status" value="1"/>
</dbReference>